<dbReference type="Gene3D" id="1.10.357.10">
    <property type="entry name" value="Tetracycline Repressor, domain 2"/>
    <property type="match status" value="1"/>
</dbReference>
<organism evidence="4 5">
    <name type="scientific">Undibacterium terreum</name>
    <dbReference type="NCBI Taxonomy" id="1224302"/>
    <lineage>
        <taxon>Bacteria</taxon>
        <taxon>Pseudomonadati</taxon>
        <taxon>Pseudomonadota</taxon>
        <taxon>Betaproteobacteria</taxon>
        <taxon>Burkholderiales</taxon>
        <taxon>Oxalobacteraceae</taxon>
        <taxon>Undibacterium</taxon>
    </lineage>
</organism>
<dbReference type="Proteomes" id="UP000637423">
    <property type="component" value="Unassembled WGS sequence"/>
</dbReference>
<dbReference type="InterPro" id="IPR009057">
    <property type="entry name" value="Homeodomain-like_sf"/>
</dbReference>
<reference evidence="4" key="1">
    <citation type="journal article" date="2014" name="Int. J. Syst. Evol. Microbiol.">
        <title>Complete genome sequence of Corynebacterium casei LMG S-19264T (=DSM 44701T), isolated from a smear-ripened cheese.</title>
        <authorList>
            <consortium name="US DOE Joint Genome Institute (JGI-PGF)"/>
            <person name="Walter F."/>
            <person name="Albersmeier A."/>
            <person name="Kalinowski J."/>
            <person name="Ruckert C."/>
        </authorList>
    </citation>
    <scope>NUCLEOTIDE SEQUENCE</scope>
    <source>
        <strain evidence="4">CGMCC 1.10998</strain>
    </source>
</reference>
<accession>A0A916UZH8</accession>
<feature type="DNA-binding region" description="H-T-H motif" evidence="2">
    <location>
        <begin position="47"/>
        <end position="66"/>
    </location>
</feature>
<sequence length="212" mass="23660">MATRKKVMQVLDLMRKTPIQPRAEKTIETIYEATAQILGSEGESALTTNRIAEKSGFSIGTLYQYFPSKEAIVLSMIDRERNRVIAELQKMLLAAQNRQLSSRQLLTEFIQALIIAFGTGRRLKRTLVKIAWRLDHTEPIIHSLNLMAGQIAATLQQIKDPELRPPTAAGMYVLTRAVMGVIRSASMEDSALLGTAEFENELVGLSWGMLKS</sequence>
<dbReference type="GO" id="GO:0003677">
    <property type="term" value="F:DNA binding"/>
    <property type="evidence" value="ECO:0007669"/>
    <property type="project" value="UniProtKB-UniRule"/>
</dbReference>
<dbReference type="Pfam" id="PF00440">
    <property type="entry name" value="TetR_N"/>
    <property type="match status" value="1"/>
</dbReference>
<dbReference type="PRINTS" id="PR00455">
    <property type="entry name" value="HTHTETR"/>
</dbReference>
<dbReference type="EMBL" id="BMED01000006">
    <property type="protein sequence ID" value="GGC95135.1"/>
    <property type="molecule type" value="Genomic_DNA"/>
</dbReference>
<dbReference type="PANTHER" id="PTHR43479:SF11">
    <property type="entry name" value="ACREF_ENVCD OPERON REPRESSOR-RELATED"/>
    <property type="match status" value="1"/>
</dbReference>
<evidence type="ECO:0000259" key="3">
    <source>
        <dbReference type="PROSITE" id="PS50977"/>
    </source>
</evidence>
<evidence type="ECO:0000313" key="5">
    <source>
        <dbReference type="Proteomes" id="UP000637423"/>
    </source>
</evidence>
<proteinExistence type="predicted"/>
<comment type="caution">
    <text evidence="4">The sequence shown here is derived from an EMBL/GenBank/DDBJ whole genome shotgun (WGS) entry which is preliminary data.</text>
</comment>
<keyword evidence="5" id="KW-1185">Reference proteome</keyword>
<keyword evidence="1 2" id="KW-0238">DNA-binding</keyword>
<evidence type="ECO:0000256" key="2">
    <source>
        <dbReference type="PROSITE-ProRule" id="PRU00335"/>
    </source>
</evidence>
<name>A0A916UZH8_9BURK</name>
<dbReference type="PANTHER" id="PTHR43479">
    <property type="entry name" value="ACREF/ENVCD OPERON REPRESSOR-RELATED"/>
    <property type="match status" value="1"/>
</dbReference>
<feature type="domain" description="HTH tetR-type" evidence="3">
    <location>
        <begin position="24"/>
        <end position="84"/>
    </location>
</feature>
<dbReference type="PROSITE" id="PS50977">
    <property type="entry name" value="HTH_TETR_2"/>
    <property type="match status" value="1"/>
</dbReference>
<gene>
    <name evidence="4" type="ORF">GCM10011396_48100</name>
</gene>
<dbReference type="SUPFAM" id="SSF46689">
    <property type="entry name" value="Homeodomain-like"/>
    <property type="match status" value="1"/>
</dbReference>
<dbReference type="AlphaFoldDB" id="A0A916UZH8"/>
<evidence type="ECO:0000313" key="4">
    <source>
        <dbReference type="EMBL" id="GGC95135.1"/>
    </source>
</evidence>
<reference evidence="4" key="2">
    <citation type="submission" date="2020-09" db="EMBL/GenBank/DDBJ databases">
        <authorList>
            <person name="Sun Q."/>
            <person name="Zhou Y."/>
        </authorList>
    </citation>
    <scope>NUCLEOTIDE SEQUENCE</scope>
    <source>
        <strain evidence="4">CGMCC 1.10998</strain>
    </source>
</reference>
<evidence type="ECO:0000256" key="1">
    <source>
        <dbReference type="ARBA" id="ARBA00023125"/>
    </source>
</evidence>
<protein>
    <submittedName>
        <fullName evidence="4">TetR family transcriptional regulator</fullName>
    </submittedName>
</protein>
<dbReference type="RefSeq" id="WP_188568686.1">
    <property type="nucleotide sequence ID" value="NZ_BMED01000006.1"/>
</dbReference>
<dbReference type="InterPro" id="IPR001647">
    <property type="entry name" value="HTH_TetR"/>
</dbReference>
<dbReference type="InterPro" id="IPR050624">
    <property type="entry name" value="HTH-type_Tx_Regulator"/>
</dbReference>